<reference evidence="3 4" key="1">
    <citation type="submission" date="2022-01" db="EMBL/GenBank/DDBJ databases">
        <title>Nocardioides sp. nov., an actinomycete isolated from mining soil.</title>
        <authorList>
            <person name="Liu L."/>
        </authorList>
    </citation>
    <scope>NUCLEOTIDE SEQUENCE [LARGE SCALE GENOMIC DNA]</scope>
    <source>
        <strain evidence="3 4">KLBMP 9356</strain>
    </source>
</reference>
<evidence type="ECO:0000313" key="3">
    <source>
        <dbReference type="EMBL" id="MCF6377939.1"/>
    </source>
</evidence>
<organism evidence="3 4">
    <name type="scientific">Nocardioides potassii</name>
    <dbReference type="NCBI Taxonomy" id="2911371"/>
    <lineage>
        <taxon>Bacteria</taxon>
        <taxon>Bacillati</taxon>
        <taxon>Actinomycetota</taxon>
        <taxon>Actinomycetes</taxon>
        <taxon>Propionibacteriales</taxon>
        <taxon>Nocardioidaceae</taxon>
        <taxon>Nocardioides</taxon>
    </lineage>
</organism>
<dbReference type="EMBL" id="JAKJHZ010000006">
    <property type="protein sequence ID" value="MCF6377939.1"/>
    <property type="molecule type" value="Genomic_DNA"/>
</dbReference>
<feature type="domain" description="Hemerythrin-like" evidence="2">
    <location>
        <begin position="31"/>
        <end position="165"/>
    </location>
</feature>
<feature type="region of interest" description="Disordered" evidence="1">
    <location>
        <begin position="1"/>
        <end position="24"/>
    </location>
</feature>
<name>A0ABS9HBX3_9ACTN</name>
<gene>
    <name evidence="3" type="ORF">L2K70_10005</name>
</gene>
<dbReference type="Proteomes" id="UP001201161">
    <property type="component" value="Unassembled WGS sequence"/>
</dbReference>
<proteinExistence type="predicted"/>
<dbReference type="CDD" id="cd12108">
    <property type="entry name" value="Hr-like"/>
    <property type="match status" value="1"/>
</dbReference>
<evidence type="ECO:0000259" key="2">
    <source>
        <dbReference type="Pfam" id="PF01814"/>
    </source>
</evidence>
<dbReference type="InterPro" id="IPR012312">
    <property type="entry name" value="Hemerythrin-like"/>
</dbReference>
<evidence type="ECO:0000256" key="1">
    <source>
        <dbReference type="SAM" id="MobiDB-lite"/>
    </source>
</evidence>
<dbReference type="RefSeq" id="WP_236401694.1">
    <property type="nucleotide sequence ID" value="NZ_JAKJHZ010000006.1"/>
</dbReference>
<dbReference type="Gene3D" id="1.20.120.520">
    <property type="entry name" value="nmb1532 protein domain like"/>
    <property type="match status" value="1"/>
</dbReference>
<comment type="caution">
    <text evidence="3">The sequence shown here is derived from an EMBL/GenBank/DDBJ whole genome shotgun (WGS) entry which is preliminary data.</text>
</comment>
<evidence type="ECO:0000313" key="4">
    <source>
        <dbReference type="Proteomes" id="UP001201161"/>
    </source>
</evidence>
<sequence>MSTTVQQQKQVDLPGQTYAAEGPHDQTGMYVMHHAFRRDLARFRSAARNTPIGDVATWRLLGERYGRFASTLHHHHTVEDDVYWPVLRRAAAERGVPGDLDAVSDNSDEHAEMDPCLDLCARAFAEMAEHPCEDHRNALDLRLAGLAELLLGHMSHEEHEILPLVQRVLTHEEFMDVEKTIGKSYNGKDIPFIVAWAMHGLPPADRDRMFALAGAPYRVLHALFRRGFERREARTFRYADQP</sequence>
<dbReference type="Pfam" id="PF01814">
    <property type="entry name" value="Hemerythrin"/>
    <property type="match status" value="1"/>
</dbReference>
<keyword evidence="4" id="KW-1185">Reference proteome</keyword>
<feature type="compositionally biased region" description="Polar residues" evidence="1">
    <location>
        <begin position="1"/>
        <end position="10"/>
    </location>
</feature>
<protein>
    <submittedName>
        <fullName evidence="3">Hemerythrin domain-containing protein</fullName>
    </submittedName>
</protein>
<accession>A0ABS9HBX3</accession>